<name>A0A9Q2W8N1_9MICO</name>
<protein>
    <submittedName>
        <fullName evidence="1">Uncharacterized protein</fullName>
    </submittedName>
</protein>
<organism evidence="1 2">
    <name type="scientific">Curtobacterium flaccumfaciens pv. flaccumfaciens</name>
    <dbReference type="NCBI Taxonomy" id="138532"/>
    <lineage>
        <taxon>Bacteria</taxon>
        <taxon>Bacillati</taxon>
        <taxon>Actinomycetota</taxon>
        <taxon>Actinomycetes</taxon>
        <taxon>Micrococcales</taxon>
        <taxon>Microbacteriaceae</taxon>
        <taxon>Curtobacterium</taxon>
    </lineage>
</organism>
<dbReference type="Proteomes" id="UP000709437">
    <property type="component" value="Unassembled WGS sequence"/>
</dbReference>
<evidence type="ECO:0000313" key="2">
    <source>
        <dbReference type="Proteomes" id="UP000709437"/>
    </source>
</evidence>
<dbReference type="EMBL" id="JAHEWX010000022">
    <property type="protein sequence ID" value="MBT1543003.1"/>
    <property type="molecule type" value="Genomic_DNA"/>
</dbReference>
<gene>
    <name evidence="1" type="ORF">KK103_14640</name>
</gene>
<reference evidence="1" key="1">
    <citation type="submission" date="2021-05" db="EMBL/GenBank/DDBJ databases">
        <title>Whole genome sequence of Curtobacterium flaccumfaciens pv. flaccumfaciens strain CFBP 3417.</title>
        <authorList>
            <person name="Osdaghi E."/>
            <person name="Taghouti G."/>
            <person name="Portier P."/>
            <person name="Fazliarab A."/>
            <person name="Taghavi S.M."/>
            <person name="Briand M."/>
            <person name="Le-Saux M."/>
            <person name="Jacques M.-A."/>
        </authorList>
    </citation>
    <scope>NUCLEOTIDE SEQUENCE</scope>
    <source>
        <strain evidence="1">CFBP 3417</strain>
    </source>
</reference>
<dbReference type="AlphaFoldDB" id="A0A9Q2W8N1"/>
<evidence type="ECO:0000313" key="1">
    <source>
        <dbReference type="EMBL" id="MBT1543003.1"/>
    </source>
</evidence>
<dbReference type="RefSeq" id="WP_128781650.1">
    <property type="nucleotide sequence ID" value="NZ_CP045288.2"/>
</dbReference>
<sequence length="135" mass="14879">MADYIWGDAEVTYPDWQGSVQIDERMTGASLHELVGLDADEWMIVGIDVGGGEGEHELRVLAIDASLAPEGGIIYPRIAEQHGGELPVTSFLIHDVDPYEVLKAMSHVLDLRVRVRSLIATPIRVTAYKDVPEQN</sequence>
<comment type="caution">
    <text evidence="1">The sequence shown here is derived from an EMBL/GenBank/DDBJ whole genome shotgun (WGS) entry which is preliminary data.</text>
</comment>
<accession>A0A9Q2W8N1</accession>
<proteinExistence type="predicted"/>